<dbReference type="PANTHER" id="PTHR39267:SF1">
    <property type="entry name" value="SURVIVAL MOTOR NEURON PROTEIN"/>
    <property type="match status" value="1"/>
</dbReference>
<dbReference type="GO" id="GO:0097504">
    <property type="term" value="C:Gemini of Cajal bodies"/>
    <property type="evidence" value="ECO:0007669"/>
    <property type="project" value="UniProtKB-SubCell"/>
</dbReference>
<keyword evidence="6" id="KW-0539">Nucleus</keyword>
<proteinExistence type="inferred from homology"/>
<accession>A0A0X3PQG2</accession>
<evidence type="ECO:0000256" key="6">
    <source>
        <dbReference type="ARBA" id="ARBA00023242"/>
    </source>
</evidence>
<dbReference type="GO" id="GO:0006397">
    <property type="term" value="P:mRNA processing"/>
    <property type="evidence" value="ECO:0007669"/>
    <property type="project" value="UniProtKB-KW"/>
</dbReference>
<dbReference type="EMBL" id="GEEE01009221">
    <property type="protein sequence ID" value="JAP54004.1"/>
    <property type="molecule type" value="Transcribed_RNA"/>
</dbReference>
<evidence type="ECO:0000256" key="7">
    <source>
        <dbReference type="ARBA" id="ARBA00034695"/>
    </source>
</evidence>
<dbReference type="GO" id="GO:0030018">
    <property type="term" value="C:Z disc"/>
    <property type="evidence" value="ECO:0007669"/>
    <property type="project" value="UniProtKB-SubCell"/>
</dbReference>
<sequence>MWAVGETCLYSKSGSADYTFACIKDVDDIQKRLLIGSLAEDEHSEWVSMSCVLAIDNETQLLSAISAPNASAACQELDKLFFITKLNRALSLDDTPESLSRYSKSEQSQQRSRLQGSSWRVGDICVCQWSEDESYYYAEIREIYAETQTCNVVFLFYDNEEVVNLADLYSHKAPEARLVTDESNIRRAAERLISTLCDEMEEVSTKPTPATVNAEAGNEGSTRKNPPPINVAPLRNAERKKAKCESAVAAAAATSTETVMGSLAPPPYPVPLSLPPNWKNLLIADQAPLQALLTSWFMCGYHTGYFEGLKVRETTGMQAPKCTNSPALQ</sequence>
<evidence type="ECO:0000256" key="5">
    <source>
        <dbReference type="ARBA" id="ARBA00023187"/>
    </source>
</evidence>
<keyword evidence="5" id="KW-0508">mRNA splicing</keyword>
<dbReference type="InterPro" id="IPR002999">
    <property type="entry name" value="Tudor"/>
</dbReference>
<protein>
    <submittedName>
        <fullName evidence="10">Survival motor neuron protein</fullName>
    </submittedName>
</protein>
<gene>
    <name evidence="10" type="primary">SMN</name>
    <name evidence="10" type="ORF">TR156729</name>
</gene>
<evidence type="ECO:0000259" key="9">
    <source>
        <dbReference type="PROSITE" id="PS50304"/>
    </source>
</evidence>
<evidence type="ECO:0000256" key="4">
    <source>
        <dbReference type="ARBA" id="ARBA00022664"/>
    </source>
</evidence>
<dbReference type="SMART" id="SM00333">
    <property type="entry name" value="TUDOR"/>
    <property type="match status" value="1"/>
</dbReference>
<evidence type="ECO:0000313" key="10">
    <source>
        <dbReference type="EMBL" id="JAP54004.1"/>
    </source>
</evidence>
<dbReference type="GO" id="GO:0015030">
    <property type="term" value="C:Cajal body"/>
    <property type="evidence" value="ECO:0007669"/>
    <property type="project" value="UniProtKB-SubCell"/>
</dbReference>
<dbReference type="CDD" id="cd21182">
    <property type="entry name" value="Tudor_SMN_SPF30-like"/>
    <property type="match status" value="1"/>
</dbReference>
<comment type="similarity">
    <text evidence="3">Belongs to the SMN family.</text>
</comment>
<keyword evidence="4" id="KW-0507">mRNA processing</keyword>
<dbReference type="GO" id="GO:0008380">
    <property type="term" value="P:RNA splicing"/>
    <property type="evidence" value="ECO:0007669"/>
    <property type="project" value="UniProtKB-KW"/>
</dbReference>
<dbReference type="AlphaFoldDB" id="A0A0X3PQG2"/>
<name>A0A0X3PQG2_SCHSO</name>
<dbReference type="Pfam" id="PF20635">
    <property type="entry name" value="SMN_YG-box"/>
    <property type="match status" value="1"/>
</dbReference>
<dbReference type="InterPro" id="IPR040424">
    <property type="entry name" value="Smn1"/>
</dbReference>
<dbReference type="CDD" id="cd22852">
    <property type="entry name" value="SMN_C"/>
    <property type="match status" value="1"/>
</dbReference>
<organism evidence="10">
    <name type="scientific">Schistocephalus solidus</name>
    <name type="common">Tapeworm</name>
    <dbReference type="NCBI Taxonomy" id="70667"/>
    <lineage>
        <taxon>Eukaryota</taxon>
        <taxon>Metazoa</taxon>
        <taxon>Spiralia</taxon>
        <taxon>Lophotrochozoa</taxon>
        <taxon>Platyhelminthes</taxon>
        <taxon>Cestoda</taxon>
        <taxon>Eucestoda</taxon>
        <taxon>Diphyllobothriidea</taxon>
        <taxon>Diphyllobothriidae</taxon>
        <taxon>Schistocephalus</taxon>
    </lineage>
</organism>
<dbReference type="Gene3D" id="2.30.30.140">
    <property type="match status" value="1"/>
</dbReference>
<dbReference type="PROSITE" id="PS50304">
    <property type="entry name" value="TUDOR"/>
    <property type="match status" value="1"/>
</dbReference>
<evidence type="ECO:0000256" key="1">
    <source>
        <dbReference type="ARBA" id="ARBA00004216"/>
    </source>
</evidence>
<evidence type="ECO:0000256" key="2">
    <source>
        <dbReference type="ARBA" id="ARBA00004408"/>
    </source>
</evidence>
<dbReference type="GO" id="GO:0003723">
    <property type="term" value="F:RNA binding"/>
    <property type="evidence" value="ECO:0007669"/>
    <property type="project" value="InterPro"/>
</dbReference>
<feature type="region of interest" description="Disordered" evidence="8">
    <location>
        <begin position="204"/>
        <end position="229"/>
    </location>
</feature>
<evidence type="ECO:0000256" key="8">
    <source>
        <dbReference type="SAM" id="MobiDB-lite"/>
    </source>
</evidence>
<reference evidence="10" key="1">
    <citation type="submission" date="2016-01" db="EMBL/GenBank/DDBJ databases">
        <title>Reference transcriptome for the parasite Schistocephalus solidus: insights into the molecular evolution of parasitism.</title>
        <authorList>
            <person name="Hebert F.O."/>
            <person name="Grambauer S."/>
            <person name="Barber I."/>
            <person name="Landry C.R."/>
            <person name="Aubin-Horth N."/>
        </authorList>
    </citation>
    <scope>NUCLEOTIDE SEQUENCE</scope>
</reference>
<comment type="subcellular location">
    <subcellularLocation>
        <location evidence="1">Cytoplasm</location>
        <location evidence="1">Myofibril</location>
        <location evidence="1">Sarcomere</location>
        <location evidence="1">Z line</location>
    </subcellularLocation>
    <subcellularLocation>
        <location evidence="2">Nucleus</location>
        <location evidence="2">Cajal body</location>
    </subcellularLocation>
    <subcellularLocation>
        <location evidence="7">Nucleus</location>
        <location evidence="7">Gem</location>
    </subcellularLocation>
</comment>
<dbReference type="InterPro" id="IPR047313">
    <property type="entry name" value="SMN_C"/>
</dbReference>
<dbReference type="PANTHER" id="PTHR39267">
    <property type="entry name" value="SURVIVAL MOTOR NEURON-LIKE PROTEIN 1"/>
    <property type="match status" value="1"/>
</dbReference>
<dbReference type="InterPro" id="IPR010304">
    <property type="entry name" value="SMN_Tudor"/>
</dbReference>
<dbReference type="Pfam" id="PF06003">
    <property type="entry name" value="SMN_Tudor"/>
    <property type="match status" value="1"/>
</dbReference>
<evidence type="ECO:0000256" key="3">
    <source>
        <dbReference type="ARBA" id="ARBA00005371"/>
    </source>
</evidence>
<feature type="domain" description="Tudor" evidence="9">
    <location>
        <begin position="118"/>
        <end position="178"/>
    </location>
</feature>
<dbReference type="SUPFAM" id="SSF63748">
    <property type="entry name" value="Tudor/PWWP/MBT"/>
    <property type="match status" value="1"/>
</dbReference>